<dbReference type="Ensembl" id="ENSXMAT00000038600.1">
    <property type="protein sequence ID" value="ENSXMAP00000021082.1"/>
    <property type="gene ID" value="ENSXMAG00000027576.1"/>
</dbReference>
<sequence>MTIPCSFDIQNEFEGLLISTCKAEWVIYNQNTQLVNHTTENLPKKDCTTTFNNMQPGHSKTYYFRLECPSRLIWTYTNDSVKINVTDNPPSPTLTPSTLEVKEGTSVRLTCSAPAPCPSDPPALTWSPKLGESQVKLQENQDKTQFQTSVLTFIASRSHDGEKISCTAVYNKQDGSASVTTDLTARILFPPVILDSSICTRAANHVRCSCETVGSSLMLQWVVDGQQVIQSNMISISTDTLNSTHLKSVIIVNEPQDRNLSSLLCFSFNSVGSARKQFCTECSITDKNLMFAFIATTVVLITLVCVLLFAIRYLKIQQNSLNNSAKKRKKIPHTEEDPIYVNTRRPRQAK</sequence>
<proteinExistence type="inferred from homology"/>
<keyword evidence="5 10" id="KW-1133">Transmembrane helix</keyword>
<keyword evidence="13" id="KW-1185">Reference proteome</keyword>
<dbReference type="AlphaFoldDB" id="A0A3B5PRG9"/>
<reference evidence="12" key="4">
    <citation type="submission" date="2025-09" db="UniProtKB">
        <authorList>
            <consortium name="Ensembl"/>
        </authorList>
    </citation>
    <scope>IDENTIFICATION</scope>
    <source>
        <strain evidence="12">JP 163 A</strain>
    </source>
</reference>
<dbReference type="GO" id="GO:0007155">
    <property type="term" value="P:cell adhesion"/>
    <property type="evidence" value="ECO:0007669"/>
    <property type="project" value="UniProtKB-KW"/>
</dbReference>
<dbReference type="InParanoid" id="A0A3B5PRG9"/>
<dbReference type="GO" id="GO:0030246">
    <property type="term" value="F:carbohydrate binding"/>
    <property type="evidence" value="ECO:0007669"/>
    <property type="project" value="UniProtKB-KW"/>
</dbReference>
<evidence type="ECO:0000256" key="2">
    <source>
        <dbReference type="ARBA" id="ARBA00022692"/>
    </source>
</evidence>
<dbReference type="SMART" id="SM00409">
    <property type="entry name" value="IG"/>
    <property type="match status" value="1"/>
</dbReference>
<keyword evidence="6 10" id="KW-0472">Membrane</keyword>
<evidence type="ECO:0000256" key="3">
    <source>
        <dbReference type="ARBA" id="ARBA00022734"/>
    </source>
</evidence>
<dbReference type="SUPFAM" id="SSF48726">
    <property type="entry name" value="Immunoglobulin"/>
    <property type="match status" value="2"/>
</dbReference>
<dbReference type="GO" id="GO:0005886">
    <property type="term" value="C:plasma membrane"/>
    <property type="evidence" value="ECO:0007669"/>
    <property type="project" value="TreeGrafter"/>
</dbReference>
<dbReference type="PANTHER" id="PTHR12035">
    <property type="entry name" value="SIALIC ACID BINDING IMMUNOGLOBULIN-LIKE LECTIN"/>
    <property type="match status" value="1"/>
</dbReference>
<dbReference type="InterPro" id="IPR036179">
    <property type="entry name" value="Ig-like_dom_sf"/>
</dbReference>
<dbReference type="InterPro" id="IPR013162">
    <property type="entry name" value="CD80_C2-set"/>
</dbReference>
<feature type="region of interest" description="Disordered" evidence="9">
    <location>
        <begin position="325"/>
        <end position="350"/>
    </location>
</feature>
<dbReference type="InterPro" id="IPR013783">
    <property type="entry name" value="Ig-like_fold"/>
</dbReference>
<feature type="domain" description="Ig-like" evidence="11">
    <location>
        <begin position="90"/>
        <end position="184"/>
    </location>
</feature>
<dbReference type="InterPro" id="IPR007110">
    <property type="entry name" value="Ig-like_dom"/>
</dbReference>
<evidence type="ECO:0000313" key="13">
    <source>
        <dbReference type="Proteomes" id="UP000002852"/>
    </source>
</evidence>
<comment type="similarity">
    <text evidence="8">Belongs to the immunoglobulin superfamily. SIGLEC (sialic acid binding Ig-like lectin) family.</text>
</comment>
<keyword evidence="2 10" id="KW-0812">Transmembrane</keyword>
<keyword evidence="3" id="KW-0430">Lectin</keyword>
<evidence type="ECO:0000256" key="6">
    <source>
        <dbReference type="ARBA" id="ARBA00023136"/>
    </source>
</evidence>
<organism evidence="12 13">
    <name type="scientific">Xiphophorus maculatus</name>
    <name type="common">Southern platyfish</name>
    <name type="synonym">Platypoecilus maculatus</name>
    <dbReference type="NCBI Taxonomy" id="8083"/>
    <lineage>
        <taxon>Eukaryota</taxon>
        <taxon>Metazoa</taxon>
        <taxon>Chordata</taxon>
        <taxon>Craniata</taxon>
        <taxon>Vertebrata</taxon>
        <taxon>Euteleostomi</taxon>
        <taxon>Actinopterygii</taxon>
        <taxon>Neopterygii</taxon>
        <taxon>Teleostei</taxon>
        <taxon>Neoteleostei</taxon>
        <taxon>Acanthomorphata</taxon>
        <taxon>Ovalentaria</taxon>
        <taxon>Atherinomorphae</taxon>
        <taxon>Cyprinodontiformes</taxon>
        <taxon>Poeciliidae</taxon>
        <taxon>Poeciliinae</taxon>
        <taxon>Xiphophorus</taxon>
    </lineage>
</organism>
<dbReference type="Gene3D" id="2.60.40.10">
    <property type="entry name" value="Immunoglobulins"/>
    <property type="match status" value="2"/>
</dbReference>
<feature type="transmembrane region" description="Helical" evidence="10">
    <location>
        <begin position="289"/>
        <end position="311"/>
    </location>
</feature>
<reference evidence="13" key="1">
    <citation type="submission" date="2012-01" db="EMBL/GenBank/DDBJ databases">
        <authorList>
            <person name="Walter R."/>
            <person name="Schartl M."/>
            <person name="Warren W."/>
        </authorList>
    </citation>
    <scope>NUCLEOTIDE SEQUENCE [LARGE SCALE GENOMIC DNA]</scope>
    <source>
        <strain evidence="13">JP 163 A</strain>
    </source>
</reference>
<evidence type="ECO:0000256" key="8">
    <source>
        <dbReference type="ARBA" id="ARBA00038361"/>
    </source>
</evidence>
<evidence type="ECO:0000256" key="10">
    <source>
        <dbReference type="SAM" id="Phobius"/>
    </source>
</evidence>
<evidence type="ECO:0000256" key="9">
    <source>
        <dbReference type="SAM" id="MobiDB-lite"/>
    </source>
</evidence>
<reference evidence="13" key="2">
    <citation type="journal article" date="2013" name="Nat. Genet.">
        <title>The genome of the platyfish, Xiphophorus maculatus, provides insights into evolutionary adaptation and several complex traits.</title>
        <authorList>
            <person name="Schartl M."/>
            <person name="Walter R.B."/>
            <person name="Shen Y."/>
            <person name="Garcia T."/>
            <person name="Catchen J."/>
            <person name="Amores A."/>
            <person name="Braasch I."/>
            <person name="Chalopin D."/>
            <person name="Volff J.N."/>
            <person name="Lesch K.P."/>
            <person name="Bisazza A."/>
            <person name="Minx P."/>
            <person name="Hillier L."/>
            <person name="Wilson R.K."/>
            <person name="Fuerstenberg S."/>
            <person name="Boore J."/>
            <person name="Searle S."/>
            <person name="Postlethwait J.H."/>
            <person name="Warren W.C."/>
        </authorList>
    </citation>
    <scope>NUCLEOTIDE SEQUENCE [LARGE SCALE GENOMIC DNA]</scope>
    <source>
        <strain evidence="13">JP 163 A</strain>
    </source>
</reference>
<evidence type="ECO:0000256" key="7">
    <source>
        <dbReference type="ARBA" id="ARBA00023157"/>
    </source>
</evidence>
<evidence type="ECO:0000259" key="11">
    <source>
        <dbReference type="PROSITE" id="PS50835"/>
    </source>
</evidence>
<dbReference type="InterPro" id="IPR051036">
    <property type="entry name" value="SIGLEC"/>
</dbReference>
<keyword evidence="7" id="KW-1015">Disulfide bond</keyword>
<evidence type="ECO:0000256" key="5">
    <source>
        <dbReference type="ARBA" id="ARBA00022989"/>
    </source>
</evidence>
<dbReference type="Pfam" id="PF08205">
    <property type="entry name" value="C2-set_2"/>
    <property type="match status" value="1"/>
</dbReference>
<protein>
    <recommendedName>
        <fullName evidence="11">Ig-like domain-containing protein</fullName>
    </recommendedName>
</protein>
<evidence type="ECO:0000256" key="4">
    <source>
        <dbReference type="ARBA" id="ARBA00022889"/>
    </source>
</evidence>
<dbReference type="GeneTree" id="ENSGT00990000203857"/>
<dbReference type="InterPro" id="IPR003599">
    <property type="entry name" value="Ig_sub"/>
</dbReference>
<dbReference type="GO" id="GO:0033691">
    <property type="term" value="F:sialic acid binding"/>
    <property type="evidence" value="ECO:0007669"/>
    <property type="project" value="TreeGrafter"/>
</dbReference>
<dbReference type="Proteomes" id="UP000002852">
    <property type="component" value="Unassembled WGS sequence"/>
</dbReference>
<dbReference type="OMA" id="VNTERQP"/>
<comment type="subcellular location">
    <subcellularLocation>
        <location evidence="1">Membrane</location>
        <topology evidence="1">Single-pass membrane protein</topology>
    </subcellularLocation>
</comment>
<dbReference type="PROSITE" id="PS50835">
    <property type="entry name" value="IG_LIKE"/>
    <property type="match status" value="1"/>
</dbReference>
<accession>A0A3B5PRG9</accession>
<dbReference type="PANTHER" id="PTHR12035:SF125">
    <property type="entry name" value="SIALIC ACID-BINDING IG-LIKE LECTIN 5"/>
    <property type="match status" value="1"/>
</dbReference>
<name>A0A3B5PRG9_XIPMA</name>
<evidence type="ECO:0000313" key="12">
    <source>
        <dbReference type="Ensembl" id="ENSXMAP00000021082.1"/>
    </source>
</evidence>
<evidence type="ECO:0000256" key="1">
    <source>
        <dbReference type="ARBA" id="ARBA00004167"/>
    </source>
</evidence>
<reference evidence="12" key="3">
    <citation type="submission" date="2025-08" db="UniProtKB">
        <authorList>
            <consortium name="Ensembl"/>
        </authorList>
    </citation>
    <scope>IDENTIFICATION</scope>
    <source>
        <strain evidence="12">JP 163 A</strain>
    </source>
</reference>
<keyword evidence="4" id="KW-0130">Cell adhesion</keyword>